<accession>A0A2W4CBU4</accession>
<evidence type="ECO:0000313" key="6">
    <source>
        <dbReference type="Proteomes" id="UP000248925"/>
    </source>
</evidence>
<dbReference type="OrthoDB" id="9810375at2"/>
<dbReference type="InterPro" id="IPR016032">
    <property type="entry name" value="Sig_transdc_resp-reg_C-effctor"/>
</dbReference>
<dbReference type="Pfam" id="PF00196">
    <property type="entry name" value="GerE"/>
    <property type="match status" value="1"/>
</dbReference>
<proteinExistence type="predicted"/>
<evidence type="ECO:0000256" key="1">
    <source>
        <dbReference type="ARBA" id="ARBA00023015"/>
    </source>
</evidence>
<dbReference type="RefSeq" id="WP_111162409.1">
    <property type="nucleotide sequence ID" value="NZ_PCDP01000045.1"/>
</dbReference>
<evidence type="ECO:0000256" key="3">
    <source>
        <dbReference type="ARBA" id="ARBA00023163"/>
    </source>
</evidence>
<keyword evidence="2" id="KW-0238">DNA-binding</keyword>
<protein>
    <submittedName>
        <fullName evidence="5">Helix-turn-helix transcriptional regulator</fullName>
    </submittedName>
</protein>
<dbReference type="Gene3D" id="3.40.50.2300">
    <property type="match status" value="1"/>
</dbReference>
<dbReference type="PROSITE" id="PS50043">
    <property type="entry name" value="HTH_LUXR_2"/>
    <property type="match status" value="1"/>
</dbReference>
<keyword evidence="3" id="KW-0804">Transcription</keyword>
<sequence length="262" mass="28821">MYIASTRAGNTDESHSIIPLRDTIVVLADADLFSECLAQALGVRFTGYDVVSIADPKALQGGILEGVRLVLLYHLPSDDLQDTLKALRANSPGVSIGLVVETIDLLDPYVGRLVEGRSIHGVLPLNLRLDVFMAAIDLLMKGGEHFPSALLRRLTVEGQHSNSSFYAAPAQLAANHRPYDDNMGSRGGNLQALTTREVQILDLICKGTQNKIIADQLNLSENTVKVHVRNIYKKMNVRNRTEAASRFFNSDVGQESSRKWRN</sequence>
<evidence type="ECO:0000259" key="4">
    <source>
        <dbReference type="PROSITE" id="PS50043"/>
    </source>
</evidence>
<dbReference type="PRINTS" id="PR00038">
    <property type="entry name" value="HTHLUXR"/>
</dbReference>
<feature type="domain" description="HTH luxR-type" evidence="4">
    <location>
        <begin position="186"/>
        <end position="251"/>
    </location>
</feature>
<organism evidence="5 6">
    <name type="scientific">Rhizobium tubonense</name>
    <dbReference type="NCBI Taxonomy" id="484088"/>
    <lineage>
        <taxon>Bacteria</taxon>
        <taxon>Pseudomonadati</taxon>
        <taxon>Pseudomonadota</taxon>
        <taxon>Alphaproteobacteria</taxon>
        <taxon>Hyphomicrobiales</taxon>
        <taxon>Rhizobiaceae</taxon>
        <taxon>Rhizobium/Agrobacterium group</taxon>
        <taxon>Rhizobium</taxon>
    </lineage>
</organism>
<dbReference type="PANTHER" id="PTHR44688">
    <property type="entry name" value="DNA-BINDING TRANSCRIPTIONAL ACTIVATOR DEVR_DOSR"/>
    <property type="match status" value="1"/>
</dbReference>
<gene>
    <name evidence="5" type="ORF">CPY51_22120</name>
</gene>
<dbReference type="CDD" id="cd06170">
    <property type="entry name" value="LuxR_C_like"/>
    <property type="match status" value="1"/>
</dbReference>
<dbReference type="SMART" id="SM00421">
    <property type="entry name" value="HTH_LUXR"/>
    <property type="match status" value="1"/>
</dbReference>
<dbReference type="InterPro" id="IPR000792">
    <property type="entry name" value="Tscrpt_reg_LuxR_C"/>
</dbReference>
<evidence type="ECO:0000313" key="5">
    <source>
        <dbReference type="EMBL" id="PZM10742.1"/>
    </source>
</evidence>
<dbReference type="GO" id="GO:0003677">
    <property type="term" value="F:DNA binding"/>
    <property type="evidence" value="ECO:0007669"/>
    <property type="project" value="UniProtKB-KW"/>
</dbReference>
<dbReference type="PROSITE" id="PS00622">
    <property type="entry name" value="HTH_LUXR_1"/>
    <property type="match status" value="1"/>
</dbReference>
<dbReference type="PANTHER" id="PTHR44688:SF16">
    <property type="entry name" value="DNA-BINDING TRANSCRIPTIONAL ACTIVATOR DEVR_DOSR"/>
    <property type="match status" value="1"/>
</dbReference>
<dbReference type="AlphaFoldDB" id="A0A2W4CBU4"/>
<evidence type="ECO:0000256" key="2">
    <source>
        <dbReference type="ARBA" id="ARBA00023125"/>
    </source>
</evidence>
<dbReference type="SUPFAM" id="SSF46894">
    <property type="entry name" value="C-terminal effector domain of the bipartite response regulators"/>
    <property type="match status" value="1"/>
</dbReference>
<reference evidence="5 6" key="1">
    <citation type="journal article" date="2018" name="Sci. Rep.">
        <title>Rhizobium tumorigenes sp. nov., a novel plant tumorigenic bacterium isolated from cane gall tumors on thornless blackberry.</title>
        <authorList>
            <person name="Kuzmanovi N."/>
            <person name="Smalla K."/>
            <person name="Gronow S."/>
            <person name="PuBawska J."/>
        </authorList>
    </citation>
    <scope>NUCLEOTIDE SEQUENCE [LARGE SCALE GENOMIC DNA]</scope>
    <source>
        <strain evidence="5 6">CCBAU 85046</strain>
    </source>
</reference>
<dbReference type="EMBL" id="PCDP01000045">
    <property type="protein sequence ID" value="PZM10742.1"/>
    <property type="molecule type" value="Genomic_DNA"/>
</dbReference>
<dbReference type="GO" id="GO:0006355">
    <property type="term" value="P:regulation of DNA-templated transcription"/>
    <property type="evidence" value="ECO:0007669"/>
    <property type="project" value="InterPro"/>
</dbReference>
<comment type="caution">
    <text evidence="5">The sequence shown here is derived from an EMBL/GenBank/DDBJ whole genome shotgun (WGS) entry which is preliminary data.</text>
</comment>
<dbReference type="Proteomes" id="UP000248925">
    <property type="component" value="Unassembled WGS sequence"/>
</dbReference>
<keyword evidence="1" id="KW-0805">Transcription regulation</keyword>
<name>A0A2W4CBU4_9HYPH</name>
<keyword evidence="6" id="KW-1185">Reference proteome</keyword>